<accession>A0A9P5YNN3</accession>
<keyword evidence="1" id="KW-0812">Transmembrane</keyword>
<name>A0A9P5YNN3_9AGAR</name>
<gene>
    <name evidence="2" type="ORF">BDN70DRAFT_490609</name>
</gene>
<keyword evidence="1" id="KW-1133">Transmembrane helix</keyword>
<feature type="transmembrane region" description="Helical" evidence="1">
    <location>
        <begin position="12"/>
        <end position="29"/>
    </location>
</feature>
<reference evidence="2" key="1">
    <citation type="submission" date="2020-11" db="EMBL/GenBank/DDBJ databases">
        <authorList>
            <consortium name="DOE Joint Genome Institute"/>
            <person name="Ahrendt S."/>
            <person name="Riley R."/>
            <person name="Andreopoulos W."/>
            <person name="Labutti K."/>
            <person name="Pangilinan J."/>
            <person name="Ruiz-Duenas F.J."/>
            <person name="Barrasa J.M."/>
            <person name="Sanchez-Garcia M."/>
            <person name="Camarero S."/>
            <person name="Miyauchi S."/>
            <person name="Serrano A."/>
            <person name="Linde D."/>
            <person name="Babiker R."/>
            <person name="Drula E."/>
            <person name="Ayuso-Fernandez I."/>
            <person name="Pacheco R."/>
            <person name="Padilla G."/>
            <person name="Ferreira P."/>
            <person name="Barriuso J."/>
            <person name="Kellner H."/>
            <person name="Castanera R."/>
            <person name="Alfaro M."/>
            <person name="Ramirez L."/>
            <person name="Pisabarro A.G."/>
            <person name="Kuo A."/>
            <person name="Tritt A."/>
            <person name="Lipzen A."/>
            <person name="He G."/>
            <person name="Yan M."/>
            <person name="Ng V."/>
            <person name="Cullen D."/>
            <person name="Martin F."/>
            <person name="Rosso M.-N."/>
            <person name="Henrissat B."/>
            <person name="Hibbett D."/>
            <person name="Martinez A.T."/>
            <person name="Grigoriev I.V."/>
        </authorList>
    </citation>
    <scope>NUCLEOTIDE SEQUENCE</scope>
    <source>
        <strain evidence="2">CIRM-BRFM 674</strain>
    </source>
</reference>
<evidence type="ECO:0000313" key="2">
    <source>
        <dbReference type="EMBL" id="KAF9472273.1"/>
    </source>
</evidence>
<organism evidence="2 3">
    <name type="scientific">Pholiota conissans</name>
    <dbReference type="NCBI Taxonomy" id="109636"/>
    <lineage>
        <taxon>Eukaryota</taxon>
        <taxon>Fungi</taxon>
        <taxon>Dikarya</taxon>
        <taxon>Basidiomycota</taxon>
        <taxon>Agaricomycotina</taxon>
        <taxon>Agaricomycetes</taxon>
        <taxon>Agaricomycetidae</taxon>
        <taxon>Agaricales</taxon>
        <taxon>Agaricineae</taxon>
        <taxon>Strophariaceae</taxon>
        <taxon>Pholiota</taxon>
    </lineage>
</organism>
<sequence>MLLITNLRLRRMVIAPVVFFFMLSAFHAYRNVRAGMSSKLFDMSPCMNDSETSDVRKARDRALRMMVGTLVAALVCYCFNVSLDCRHHRHRCLYKCEYEQDEMRTSFCLYLWLGQFSCASLDDISYNAFPFMANYRNRRGGPLVLGDLKVDATREVHIKCM</sequence>
<protein>
    <submittedName>
        <fullName evidence="2">Uncharacterized protein</fullName>
    </submittedName>
</protein>
<comment type="caution">
    <text evidence="2">The sequence shown here is derived from an EMBL/GenBank/DDBJ whole genome shotgun (WGS) entry which is preliminary data.</text>
</comment>
<dbReference type="Proteomes" id="UP000807469">
    <property type="component" value="Unassembled WGS sequence"/>
</dbReference>
<keyword evidence="3" id="KW-1185">Reference proteome</keyword>
<dbReference type="AlphaFoldDB" id="A0A9P5YNN3"/>
<dbReference type="EMBL" id="MU155555">
    <property type="protein sequence ID" value="KAF9472273.1"/>
    <property type="molecule type" value="Genomic_DNA"/>
</dbReference>
<evidence type="ECO:0000256" key="1">
    <source>
        <dbReference type="SAM" id="Phobius"/>
    </source>
</evidence>
<proteinExistence type="predicted"/>
<feature type="transmembrane region" description="Helical" evidence="1">
    <location>
        <begin position="62"/>
        <end position="83"/>
    </location>
</feature>
<evidence type="ECO:0000313" key="3">
    <source>
        <dbReference type="Proteomes" id="UP000807469"/>
    </source>
</evidence>
<keyword evidence="1" id="KW-0472">Membrane</keyword>